<keyword evidence="3" id="KW-1185">Reference proteome</keyword>
<organism evidence="2 3">
    <name type="scientific">Dermatophagoides farinae</name>
    <name type="common">American house dust mite</name>
    <dbReference type="NCBI Taxonomy" id="6954"/>
    <lineage>
        <taxon>Eukaryota</taxon>
        <taxon>Metazoa</taxon>
        <taxon>Ecdysozoa</taxon>
        <taxon>Arthropoda</taxon>
        <taxon>Chelicerata</taxon>
        <taxon>Arachnida</taxon>
        <taxon>Acari</taxon>
        <taxon>Acariformes</taxon>
        <taxon>Sarcoptiformes</taxon>
        <taxon>Astigmata</taxon>
        <taxon>Psoroptidia</taxon>
        <taxon>Analgoidea</taxon>
        <taxon>Pyroglyphidae</taxon>
        <taxon>Dermatophagoidinae</taxon>
        <taxon>Dermatophagoides</taxon>
    </lineage>
</organism>
<name>A0A922I6H4_DERFA</name>
<reference evidence="2" key="2">
    <citation type="journal article" date="2022" name="Res Sq">
        <title>Comparative Genomics Reveals Insights into the Divergent Evolution of Astigmatic Mites and Household Pest Adaptations.</title>
        <authorList>
            <person name="Xiong Q."/>
            <person name="Wan A.T.-Y."/>
            <person name="Liu X.-Y."/>
            <person name="Fung C.S.-H."/>
            <person name="Xiao X."/>
            <person name="Malainual N."/>
            <person name="Hou J."/>
            <person name="Wang L."/>
            <person name="Wang M."/>
            <person name="Yang K."/>
            <person name="Cui Y."/>
            <person name="Leung E."/>
            <person name="Nong W."/>
            <person name="Shin S.-K."/>
            <person name="Au S."/>
            <person name="Jeong K.Y."/>
            <person name="Chew F.T."/>
            <person name="Hui J."/>
            <person name="Leung T.F."/>
            <person name="Tungtrongchitr A."/>
            <person name="Zhong N."/>
            <person name="Liu Z."/>
            <person name="Tsui S."/>
        </authorList>
    </citation>
    <scope>NUCLEOTIDE SEQUENCE</scope>
    <source>
        <strain evidence="2">Derf</strain>
        <tissue evidence="2">Whole organism</tissue>
    </source>
</reference>
<evidence type="ECO:0000256" key="1">
    <source>
        <dbReference type="SAM" id="SignalP"/>
    </source>
</evidence>
<sequence length="275" mass="32217">MFGYGSNPMNTKFLHHMIIVFMIISFNSSNHQTQAACISNETKSKCSMKYAQQIDLYASRLANVGKRGRFLPTNNAELEQFCNETKNMTISMENFMKQCCERELGHVAKIYLYSLRKNSKLLCSKRNNKRLTMITKLFATAPCINRRIRDFQCLAIFKNQTKHIMQYRDDKEKIRRGCWLVHYGDWIECEEKFINDLPCINNDQQREFAVDLLRSSRGDTQRFLCGDFDDTSDQCNHLKKLDPLLFDTKMRMDSRLQSLVFIGLHLLETIGKNTK</sequence>
<dbReference type="Proteomes" id="UP000790347">
    <property type="component" value="Unassembled WGS sequence"/>
</dbReference>
<accession>A0A922I6H4</accession>
<feature type="chain" id="PRO_5037436472" evidence="1">
    <location>
        <begin position="30"/>
        <end position="275"/>
    </location>
</feature>
<protein>
    <submittedName>
        <fullName evidence="2">Uncharacterized protein</fullName>
    </submittedName>
</protein>
<dbReference type="AlphaFoldDB" id="A0A922I6H4"/>
<evidence type="ECO:0000313" key="2">
    <source>
        <dbReference type="EMBL" id="KAH9522377.1"/>
    </source>
</evidence>
<keyword evidence="1" id="KW-0732">Signal</keyword>
<dbReference type="EMBL" id="ASGP02000002">
    <property type="protein sequence ID" value="KAH9522377.1"/>
    <property type="molecule type" value="Genomic_DNA"/>
</dbReference>
<evidence type="ECO:0000313" key="3">
    <source>
        <dbReference type="Proteomes" id="UP000790347"/>
    </source>
</evidence>
<feature type="signal peptide" evidence="1">
    <location>
        <begin position="1"/>
        <end position="29"/>
    </location>
</feature>
<gene>
    <name evidence="2" type="ORF">DERF_005956</name>
</gene>
<proteinExistence type="predicted"/>
<reference evidence="2" key="1">
    <citation type="submission" date="2013-05" db="EMBL/GenBank/DDBJ databases">
        <authorList>
            <person name="Yim A.K.Y."/>
            <person name="Chan T.F."/>
            <person name="Ji K.M."/>
            <person name="Liu X.Y."/>
            <person name="Zhou J.W."/>
            <person name="Li R.Q."/>
            <person name="Yang K.Y."/>
            <person name="Li J."/>
            <person name="Li M."/>
            <person name="Law P.T.W."/>
            <person name="Wu Y.L."/>
            <person name="Cai Z.L."/>
            <person name="Qin H."/>
            <person name="Bao Y."/>
            <person name="Leung R.K.K."/>
            <person name="Ng P.K.S."/>
            <person name="Zou J."/>
            <person name="Zhong X.J."/>
            <person name="Ran P.X."/>
            <person name="Zhong N.S."/>
            <person name="Liu Z.G."/>
            <person name="Tsui S.K.W."/>
        </authorList>
    </citation>
    <scope>NUCLEOTIDE SEQUENCE</scope>
    <source>
        <strain evidence="2">Derf</strain>
        <tissue evidence="2">Whole organism</tissue>
    </source>
</reference>
<comment type="caution">
    <text evidence="2">The sequence shown here is derived from an EMBL/GenBank/DDBJ whole genome shotgun (WGS) entry which is preliminary data.</text>
</comment>